<feature type="signal peptide" evidence="2">
    <location>
        <begin position="1"/>
        <end position="26"/>
    </location>
</feature>
<evidence type="ECO:0008006" key="5">
    <source>
        <dbReference type="Google" id="ProtNLM"/>
    </source>
</evidence>
<organism evidence="3 4">
    <name type="scientific">Streptomyces piniterrae</name>
    <dbReference type="NCBI Taxonomy" id="2571125"/>
    <lineage>
        <taxon>Bacteria</taxon>
        <taxon>Bacillati</taxon>
        <taxon>Actinomycetota</taxon>
        <taxon>Actinomycetes</taxon>
        <taxon>Kitasatosporales</taxon>
        <taxon>Streptomycetaceae</taxon>
        <taxon>Streptomyces</taxon>
    </lineage>
</organism>
<evidence type="ECO:0000313" key="4">
    <source>
        <dbReference type="Proteomes" id="UP000308697"/>
    </source>
</evidence>
<name>A0A4U0MRX0_9ACTN</name>
<sequence length="145" mass="14305">MNAARITAAALLSTAVLGLAAPAASARVAPNPVTAGQEVNVSDGRHCAAAQGARAASTLFGGAVALRPDTRGMAAEATVDEGVTPGRYKVVIECGPGGARYTETVTVRGGSVDGVNTTQAAGGLALLVLAGGAAYLLRRTVSARF</sequence>
<reference evidence="3 4" key="1">
    <citation type="submission" date="2019-04" db="EMBL/GenBank/DDBJ databases">
        <title>Streptomyces piniterrae sp. nov., a heliquinomycin-producing actinomycete isolated from rhizosphere soil of Pinus yunnanensis.</title>
        <authorList>
            <person name="Zhuang X."/>
            <person name="Zhao J."/>
        </authorList>
    </citation>
    <scope>NUCLEOTIDE SEQUENCE [LARGE SCALE GENOMIC DNA]</scope>
    <source>
        <strain evidence="4">jys28</strain>
    </source>
</reference>
<proteinExistence type="predicted"/>
<keyword evidence="1" id="KW-0812">Transmembrane</keyword>
<comment type="caution">
    <text evidence="3">The sequence shown here is derived from an EMBL/GenBank/DDBJ whole genome shotgun (WGS) entry which is preliminary data.</text>
</comment>
<accession>A0A4U0MRX0</accession>
<keyword evidence="1" id="KW-1133">Transmembrane helix</keyword>
<dbReference type="AlphaFoldDB" id="A0A4U0MRX0"/>
<keyword evidence="4" id="KW-1185">Reference proteome</keyword>
<dbReference type="Proteomes" id="UP000308697">
    <property type="component" value="Unassembled WGS sequence"/>
</dbReference>
<dbReference type="RefSeq" id="WP_136743852.1">
    <property type="nucleotide sequence ID" value="NZ_SUMB01000014.1"/>
</dbReference>
<feature type="chain" id="PRO_5020512589" description="Sortase" evidence="2">
    <location>
        <begin position="27"/>
        <end position="145"/>
    </location>
</feature>
<gene>
    <name evidence="3" type="ORF">FCH28_32845</name>
</gene>
<evidence type="ECO:0000256" key="1">
    <source>
        <dbReference type="SAM" id="Phobius"/>
    </source>
</evidence>
<evidence type="ECO:0000313" key="3">
    <source>
        <dbReference type="EMBL" id="TJZ43579.1"/>
    </source>
</evidence>
<dbReference type="EMBL" id="SUMB01000014">
    <property type="protein sequence ID" value="TJZ43579.1"/>
    <property type="molecule type" value="Genomic_DNA"/>
</dbReference>
<dbReference type="OrthoDB" id="3403816at2"/>
<keyword evidence="1" id="KW-0472">Membrane</keyword>
<feature type="transmembrane region" description="Helical" evidence="1">
    <location>
        <begin position="120"/>
        <end position="137"/>
    </location>
</feature>
<keyword evidence="2" id="KW-0732">Signal</keyword>
<evidence type="ECO:0000256" key="2">
    <source>
        <dbReference type="SAM" id="SignalP"/>
    </source>
</evidence>
<protein>
    <recommendedName>
        <fullName evidence="5">Sortase</fullName>
    </recommendedName>
</protein>